<protein>
    <recommendedName>
        <fullName evidence="14">NodB homology domain-containing protein</fullName>
    </recommendedName>
</protein>
<dbReference type="InterPro" id="IPR001002">
    <property type="entry name" value="Chitin-bd_1"/>
</dbReference>
<dbReference type="GO" id="GO:0008061">
    <property type="term" value="F:chitin binding"/>
    <property type="evidence" value="ECO:0007669"/>
    <property type="project" value="UniProtKB-UniRule"/>
</dbReference>
<evidence type="ECO:0000256" key="6">
    <source>
        <dbReference type="ARBA" id="ARBA00023277"/>
    </source>
</evidence>
<proteinExistence type="predicted"/>
<feature type="signal peptide" evidence="9">
    <location>
        <begin position="1"/>
        <end position="24"/>
    </location>
</feature>
<dbReference type="Pfam" id="PF00187">
    <property type="entry name" value="Chitin_bind_1"/>
    <property type="match status" value="2"/>
</dbReference>
<evidence type="ECO:0000256" key="3">
    <source>
        <dbReference type="ARBA" id="ARBA00022723"/>
    </source>
</evidence>
<accession>A0A397J273</accession>
<feature type="chain" id="PRO_5017401301" description="NodB homology domain-containing protein" evidence="9">
    <location>
        <begin position="25"/>
        <end position="444"/>
    </location>
</feature>
<feature type="disulfide bond" evidence="7">
    <location>
        <begin position="170"/>
        <end position="182"/>
    </location>
</feature>
<evidence type="ECO:0000256" key="2">
    <source>
        <dbReference type="ARBA" id="ARBA00022669"/>
    </source>
</evidence>
<feature type="domain" description="Chitin-binding type-1" evidence="10">
    <location>
        <begin position="159"/>
        <end position="202"/>
    </location>
</feature>
<evidence type="ECO:0000256" key="9">
    <source>
        <dbReference type="SAM" id="SignalP"/>
    </source>
</evidence>
<comment type="caution">
    <text evidence="12">The sequence shown here is derived from an EMBL/GenBank/DDBJ whole genome shotgun (WGS) entry which is preliminary data.</text>
</comment>
<organism evidence="12 13">
    <name type="scientific">Diversispora epigaea</name>
    <dbReference type="NCBI Taxonomy" id="1348612"/>
    <lineage>
        <taxon>Eukaryota</taxon>
        <taxon>Fungi</taxon>
        <taxon>Fungi incertae sedis</taxon>
        <taxon>Mucoromycota</taxon>
        <taxon>Glomeromycotina</taxon>
        <taxon>Glomeromycetes</taxon>
        <taxon>Diversisporales</taxon>
        <taxon>Diversisporaceae</taxon>
        <taxon>Diversispora</taxon>
    </lineage>
</organism>
<dbReference type="EMBL" id="PQFF01000112">
    <property type="protein sequence ID" value="RHZ81467.1"/>
    <property type="molecule type" value="Genomic_DNA"/>
</dbReference>
<dbReference type="GO" id="GO:0016810">
    <property type="term" value="F:hydrolase activity, acting on carbon-nitrogen (but not peptide) bonds"/>
    <property type="evidence" value="ECO:0007669"/>
    <property type="project" value="InterPro"/>
</dbReference>
<evidence type="ECO:0000259" key="11">
    <source>
        <dbReference type="PROSITE" id="PS51677"/>
    </source>
</evidence>
<evidence type="ECO:0000256" key="7">
    <source>
        <dbReference type="PROSITE-ProRule" id="PRU00261"/>
    </source>
</evidence>
<evidence type="ECO:0000256" key="8">
    <source>
        <dbReference type="SAM" id="MobiDB-lite"/>
    </source>
</evidence>
<reference evidence="12 13" key="1">
    <citation type="submission" date="2018-08" db="EMBL/GenBank/DDBJ databases">
        <title>Genome and evolution of the arbuscular mycorrhizal fungus Diversispora epigaea (formerly Glomus versiforme) and its bacterial endosymbionts.</title>
        <authorList>
            <person name="Sun X."/>
            <person name="Fei Z."/>
            <person name="Harrison M."/>
        </authorList>
    </citation>
    <scope>NUCLEOTIDE SEQUENCE [LARGE SCALE GENOMIC DNA]</scope>
    <source>
        <strain evidence="12 13">IT104</strain>
    </source>
</reference>
<dbReference type="PROSITE" id="PS50941">
    <property type="entry name" value="CHIT_BIND_I_2"/>
    <property type="match status" value="2"/>
</dbReference>
<keyword evidence="4 9" id="KW-0732">Signal</keyword>
<evidence type="ECO:0000313" key="13">
    <source>
        <dbReference type="Proteomes" id="UP000266861"/>
    </source>
</evidence>
<keyword evidence="3" id="KW-0479">Metal-binding</keyword>
<name>A0A397J273_9GLOM</name>
<keyword evidence="7" id="KW-1015">Disulfide bond</keyword>
<feature type="compositionally biased region" description="Low complexity" evidence="8">
    <location>
        <begin position="58"/>
        <end position="73"/>
    </location>
</feature>
<comment type="cofactor">
    <cofactor evidence="1">
        <name>Co(2+)</name>
        <dbReference type="ChEBI" id="CHEBI:48828"/>
    </cofactor>
</comment>
<dbReference type="SUPFAM" id="SSF57016">
    <property type="entry name" value="Plant lectins/antimicrobial peptides"/>
    <property type="match status" value="2"/>
</dbReference>
<keyword evidence="2 7" id="KW-0147">Chitin-binding</keyword>
<dbReference type="SUPFAM" id="SSF88713">
    <property type="entry name" value="Glycoside hydrolase/deacetylase"/>
    <property type="match status" value="1"/>
</dbReference>
<evidence type="ECO:0000313" key="12">
    <source>
        <dbReference type="EMBL" id="RHZ81467.1"/>
    </source>
</evidence>
<dbReference type="Proteomes" id="UP000266861">
    <property type="component" value="Unassembled WGS sequence"/>
</dbReference>
<evidence type="ECO:0000256" key="4">
    <source>
        <dbReference type="ARBA" id="ARBA00022729"/>
    </source>
</evidence>
<comment type="caution">
    <text evidence="7">Lacks conserved residue(s) required for the propagation of feature annotation.</text>
</comment>
<dbReference type="OrthoDB" id="407355at2759"/>
<dbReference type="Gene3D" id="3.30.60.10">
    <property type="entry name" value="Endochitinase-like"/>
    <property type="match status" value="2"/>
</dbReference>
<keyword evidence="6" id="KW-0119">Carbohydrate metabolism</keyword>
<evidence type="ECO:0000256" key="5">
    <source>
        <dbReference type="ARBA" id="ARBA00022801"/>
    </source>
</evidence>
<feature type="region of interest" description="Disordered" evidence="8">
    <location>
        <begin position="58"/>
        <end position="78"/>
    </location>
</feature>
<dbReference type="STRING" id="1348612.A0A397J273"/>
<feature type="disulfide bond" evidence="7">
    <location>
        <begin position="123"/>
        <end position="135"/>
    </location>
</feature>
<feature type="disulfide bond" evidence="7">
    <location>
        <begin position="175"/>
        <end position="189"/>
    </location>
</feature>
<evidence type="ECO:0000256" key="1">
    <source>
        <dbReference type="ARBA" id="ARBA00001941"/>
    </source>
</evidence>
<dbReference type="GO" id="GO:0046872">
    <property type="term" value="F:metal ion binding"/>
    <property type="evidence" value="ECO:0007669"/>
    <property type="project" value="UniProtKB-KW"/>
</dbReference>
<dbReference type="Gene3D" id="3.20.20.370">
    <property type="entry name" value="Glycoside hydrolase/deacetylase"/>
    <property type="match status" value="1"/>
</dbReference>
<dbReference type="AlphaFoldDB" id="A0A397J273"/>
<feature type="domain" description="NodB homology" evidence="11">
    <location>
        <begin position="217"/>
        <end position="407"/>
    </location>
</feature>
<feature type="disulfide bond" evidence="7">
    <location>
        <begin position="128"/>
        <end position="142"/>
    </location>
</feature>
<dbReference type="PANTHER" id="PTHR46471:SF2">
    <property type="entry name" value="CHITIN DEACETYLASE-RELATED"/>
    <property type="match status" value="1"/>
</dbReference>
<sequence>MIKSKYFILLFTILTLLNISTTFANKYKYTVTYTKTVTSICPPKSTRIPKKLKTSCPLKPTTTPKASKTPKYTTPKKLKTSCPLKPTTTPKTPKYTTPKKLKTSYLPKSTSTPPIKCGSNNKCPDNSCCSKDGLCGNDVSFCGVGCQPNFGRCFPFSTDATCGATTNTTCPSNDCCSQTGFCGSTSQHCVPNCQVGYGFCGTFNDGLDVISTCTIKNSIALTYDDGPRAVTNILLDKLKSNNIKATFFVNGNLGVNGSCIYDNAETLQRAFAEGHQIAAHTWSHPNLGLISKEEIIYQIDYLEVAFKKILGTVPKYFRPPFGTGVNVVALREELKKRGYKVILWDIDTRDWASASVKDSMDLFMKGISDGSTHISLSHDRIESTSKELAEFEISFSLKKSFKPMTVADCIGDSKDNWYHNPPKFGKRDDTWQCTKEDLHEVPKI</sequence>
<dbReference type="InterPro" id="IPR002509">
    <property type="entry name" value="NODB_dom"/>
</dbReference>
<dbReference type="CDD" id="cd10951">
    <property type="entry name" value="CE4_ClCDA_like"/>
    <property type="match status" value="1"/>
</dbReference>
<feature type="domain" description="Chitin-binding type-1" evidence="10">
    <location>
        <begin position="114"/>
        <end position="155"/>
    </location>
</feature>
<keyword evidence="13" id="KW-1185">Reference proteome</keyword>
<evidence type="ECO:0008006" key="14">
    <source>
        <dbReference type="Google" id="ProtNLM"/>
    </source>
</evidence>
<gene>
    <name evidence="12" type="ORF">Glove_120g60</name>
</gene>
<dbReference type="GO" id="GO:0005975">
    <property type="term" value="P:carbohydrate metabolic process"/>
    <property type="evidence" value="ECO:0007669"/>
    <property type="project" value="InterPro"/>
</dbReference>
<dbReference type="SMART" id="SM00270">
    <property type="entry name" value="ChtBD1"/>
    <property type="match status" value="2"/>
</dbReference>
<dbReference type="PANTHER" id="PTHR46471">
    <property type="entry name" value="CHITIN DEACETYLASE"/>
    <property type="match status" value="1"/>
</dbReference>
<keyword evidence="5" id="KW-0378">Hydrolase</keyword>
<dbReference type="InterPro" id="IPR011330">
    <property type="entry name" value="Glyco_hydro/deAcase_b/a-brl"/>
</dbReference>
<dbReference type="PROSITE" id="PS51677">
    <property type="entry name" value="NODB"/>
    <property type="match status" value="1"/>
</dbReference>
<evidence type="ECO:0000259" key="10">
    <source>
        <dbReference type="PROSITE" id="PS50941"/>
    </source>
</evidence>
<dbReference type="InterPro" id="IPR036861">
    <property type="entry name" value="Endochitinase-like_sf"/>
</dbReference>
<dbReference type="Pfam" id="PF01522">
    <property type="entry name" value="Polysacc_deac_1"/>
    <property type="match status" value="1"/>
</dbReference>